<dbReference type="EMBL" id="JABMIG020000085">
    <property type="protein sequence ID" value="KAL3793961.1"/>
    <property type="molecule type" value="Genomic_DNA"/>
</dbReference>
<dbReference type="PANTHER" id="PTHR47978">
    <property type="match status" value="1"/>
</dbReference>
<dbReference type="Proteomes" id="UP001516023">
    <property type="component" value="Unassembled WGS sequence"/>
</dbReference>
<sequence>MNYLQKEKEKKEKKEKEKKKKEKMAQRQGAVHSQYQHITESIAITQSFQRPSTMPHVEIPQAEFKVVLLGSSHIGKSSLVTRFSEGYYRENSRQPTVGAAFVTKRIQSSENVTCKVQIWDTAGQPSFRGMAHMFYKDAAAVIVCYDVGSRRSFDEMREWLDELRVKLSAGEVVVAIAALKADLMMQQQHSHHDAALFVPEQEVQQLAETLGVIYLPTSAKTDRNVQALFQRVADQVLQNRRNAKLQRRNNEIQHKQDVGDSTTSDGGVERKHSQQQLSDTNSIGSHASDNHVVGKQSSPRRSKYDKYYVREGSDQDSSNANKNRTPNRETKITVGNSGKKKKIGAGASRAKSKRDNTLLEADTDDSTSRRSEYGMCSCQPVACGAGDHIEGSSGCIMS</sequence>
<dbReference type="NCBIfam" id="TIGR00231">
    <property type="entry name" value="small_GTP"/>
    <property type="match status" value="1"/>
</dbReference>
<feature type="region of interest" description="Disordered" evidence="2">
    <location>
        <begin position="1"/>
        <end position="32"/>
    </location>
</feature>
<feature type="region of interest" description="Disordered" evidence="2">
    <location>
        <begin position="240"/>
        <end position="371"/>
    </location>
</feature>
<evidence type="ECO:0000313" key="4">
    <source>
        <dbReference type="Proteomes" id="UP001516023"/>
    </source>
</evidence>
<feature type="compositionally biased region" description="Polar residues" evidence="2">
    <location>
        <begin position="315"/>
        <end position="324"/>
    </location>
</feature>
<dbReference type="Gene3D" id="3.40.50.300">
    <property type="entry name" value="P-loop containing nucleotide triphosphate hydrolases"/>
    <property type="match status" value="1"/>
</dbReference>
<feature type="compositionally biased region" description="Basic and acidic residues" evidence="2">
    <location>
        <begin position="1"/>
        <end position="15"/>
    </location>
</feature>
<dbReference type="PROSITE" id="PS51421">
    <property type="entry name" value="RAS"/>
    <property type="match status" value="1"/>
</dbReference>
<protein>
    <submittedName>
        <fullName evidence="3">Uncharacterized protein</fullName>
    </submittedName>
</protein>
<reference evidence="3 4" key="1">
    <citation type="journal article" date="2020" name="G3 (Bethesda)">
        <title>Improved Reference Genome for Cyclotella cryptica CCMP332, a Model for Cell Wall Morphogenesis, Salinity Adaptation, and Lipid Production in Diatoms (Bacillariophyta).</title>
        <authorList>
            <person name="Roberts W.R."/>
            <person name="Downey K.M."/>
            <person name="Ruck E.C."/>
            <person name="Traller J.C."/>
            <person name="Alverson A.J."/>
        </authorList>
    </citation>
    <scope>NUCLEOTIDE SEQUENCE [LARGE SCALE GENOMIC DNA]</scope>
    <source>
        <strain evidence="3 4">CCMP332</strain>
    </source>
</reference>
<evidence type="ECO:0000256" key="2">
    <source>
        <dbReference type="SAM" id="MobiDB-lite"/>
    </source>
</evidence>
<dbReference type="PRINTS" id="PR00449">
    <property type="entry name" value="RASTRNSFRMNG"/>
</dbReference>
<dbReference type="SUPFAM" id="SSF52540">
    <property type="entry name" value="P-loop containing nucleoside triphosphate hydrolases"/>
    <property type="match status" value="1"/>
</dbReference>
<comment type="caution">
    <text evidence="3">The sequence shown here is derived from an EMBL/GenBank/DDBJ whole genome shotgun (WGS) entry which is preliminary data.</text>
</comment>
<dbReference type="SMART" id="SM00175">
    <property type="entry name" value="RAB"/>
    <property type="match status" value="1"/>
</dbReference>
<dbReference type="Pfam" id="PF00071">
    <property type="entry name" value="Ras"/>
    <property type="match status" value="1"/>
</dbReference>
<dbReference type="InterPro" id="IPR027417">
    <property type="entry name" value="P-loop_NTPase"/>
</dbReference>
<dbReference type="PROSITE" id="PS51420">
    <property type="entry name" value="RHO"/>
    <property type="match status" value="1"/>
</dbReference>
<dbReference type="FunFam" id="3.40.50.300:FF:000808">
    <property type="entry name" value="Small GTP-binding protein, putative"/>
    <property type="match status" value="1"/>
</dbReference>
<gene>
    <name evidence="3" type="ORF">HJC23_009444</name>
</gene>
<evidence type="ECO:0000313" key="3">
    <source>
        <dbReference type="EMBL" id="KAL3793961.1"/>
    </source>
</evidence>
<feature type="compositionally biased region" description="Polar residues" evidence="2">
    <location>
        <begin position="274"/>
        <end position="287"/>
    </location>
</feature>
<dbReference type="GO" id="GO:0000166">
    <property type="term" value="F:nucleotide binding"/>
    <property type="evidence" value="ECO:0007669"/>
    <property type="project" value="UniProtKB-KW"/>
</dbReference>
<dbReference type="SMART" id="SM00173">
    <property type="entry name" value="RAS"/>
    <property type="match status" value="1"/>
</dbReference>
<feature type="compositionally biased region" description="Basic and acidic residues" evidence="2">
    <location>
        <begin position="302"/>
        <end position="313"/>
    </location>
</feature>
<evidence type="ECO:0000256" key="1">
    <source>
        <dbReference type="ARBA" id="ARBA00022741"/>
    </source>
</evidence>
<keyword evidence="1" id="KW-0547">Nucleotide-binding</keyword>
<keyword evidence="4" id="KW-1185">Reference proteome</keyword>
<dbReference type="AlphaFoldDB" id="A0ABD3Q1Z7"/>
<accession>A0ABD3Q1Z7</accession>
<proteinExistence type="predicted"/>
<dbReference type="InterPro" id="IPR005225">
    <property type="entry name" value="Small_GTP-bd"/>
</dbReference>
<name>A0ABD3Q1Z7_9STRA</name>
<dbReference type="InterPro" id="IPR001806">
    <property type="entry name" value="Small_GTPase"/>
</dbReference>
<organism evidence="3 4">
    <name type="scientific">Cyclotella cryptica</name>
    <dbReference type="NCBI Taxonomy" id="29204"/>
    <lineage>
        <taxon>Eukaryota</taxon>
        <taxon>Sar</taxon>
        <taxon>Stramenopiles</taxon>
        <taxon>Ochrophyta</taxon>
        <taxon>Bacillariophyta</taxon>
        <taxon>Coscinodiscophyceae</taxon>
        <taxon>Thalassiosirophycidae</taxon>
        <taxon>Stephanodiscales</taxon>
        <taxon>Stephanodiscaceae</taxon>
        <taxon>Cyclotella</taxon>
    </lineage>
</organism>
<dbReference type="SMART" id="SM00174">
    <property type="entry name" value="RHO"/>
    <property type="match status" value="1"/>
</dbReference>
<dbReference type="PROSITE" id="PS51419">
    <property type="entry name" value="RAB"/>
    <property type="match status" value="1"/>
</dbReference>
<feature type="compositionally biased region" description="Basic and acidic residues" evidence="2">
    <location>
        <begin position="248"/>
        <end position="258"/>
    </location>
</feature>